<name>R7Q353_CHOCR</name>
<keyword evidence="3" id="KW-1185">Reference proteome</keyword>
<dbReference type="AlphaFoldDB" id="R7Q353"/>
<dbReference type="GeneID" id="17319713"/>
<evidence type="ECO:0000313" key="3">
    <source>
        <dbReference type="Proteomes" id="UP000012073"/>
    </source>
</evidence>
<accession>R7Q353</accession>
<sequence length="415" mass="46951">MVSHKFSSRQEEKDALGDGWFVDSKGLAPTYGELEKMCKFLSNRAKVDPCITFSFSNQGSSAFPSLEINSSRLEYVAGPLSTMISSTFSEGLTGQVNLCEADRPPVCTLLRDFLYTRPVCLQDVSFKDICNLAKAAHRWDLSVLFNGILLYVKDRGLLSSPTQVILFAEVIELQISPLDHTKYFWKQVGKLYKELAYPCKVPHLRDHAQNPSRSDVKAIDSCSDSHSHSSGDKCSRRYAKGEHESDESLSGTEDSQSDESLSGTEDSQMVEDDEESLVERSSGEECPNSNGNDDHMLFDREFPTADRFPNKEMICPGLPRVWSTALSQNMVRVILSRALRYSSSRKTKLHLWHVVLMYLEPRIASDGEFCSLLEIMWEHCDQRSDSVLDDVSIDEQCRTRAMRLFAKTQREALYE</sequence>
<dbReference type="EMBL" id="HG001477">
    <property type="protein sequence ID" value="CDF32333.1"/>
    <property type="molecule type" value="Genomic_DNA"/>
</dbReference>
<feature type="compositionally biased region" description="Basic and acidic residues" evidence="1">
    <location>
        <begin position="207"/>
        <end position="243"/>
    </location>
</feature>
<reference evidence="3" key="1">
    <citation type="journal article" date="2013" name="Proc. Natl. Acad. Sci. U.S.A.">
        <title>Genome structure and metabolic features in the red seaweed Chondrus crispus shed light on evolution of the Archaeplastida.</title>
        <authorList>
            <person name="Collen J."/>
            <person name="Porcel B."/>
            <person name="Carre W."/>
            <person name="Ball S.G."/>
            <person name="Chaparro C."/>
            <person name="Tonon T."/>
            <person name="Barbeyron T."/>
            <person name="Michel G."/>
            <person name="Noel B."/>
            <person name="Valentin K."/>
            <person name="Elias M."/>
            <person name="Artiguenave F."/>
            <person name="Arun A."/>
            <person name="Aury J.M."/>
            <person name="Barbosa-Neto J.F."/>
            <person name="Bothwell J.H."/>
            <person name="Bouget F.Y."/>
            <person name="Brillet L."/>
            <person name="Cabello-Hurtado F."/>
            <person name="Capella-Gutierrez S."/>
            <person name="Charrier B."/>
            <person name="Cladiere L."/>
            <person name="Cock J.M."/>
            <person name="Coelho S.M."/>
            <person name="Colleoni C."/>
            <person name="Czjzek M."/>
            <person name="Da Silva C."/>
            <person name="Delage L."/>
            <person name="Denoeud F."/>
            <person name="Deschamps P."/>
            <person name="Dittami S.M."/>
            <person name="Gabaldon T."/>
            <person name="Gachon C.M."/>
            <person name="Groisillier A."/>
            <person name="Herve C."/>
            <person name="Jabbari K."/>
            <person name="Katinka M."/>
            <person name="Kloareg B."/>
            <person name="Kowalczyk N."/>
            <person name="Labadie K."/>
            <person name="Leblanc C."/>
            <person name="Lopez P.J."/>
            <person name="McLachlan D.H."/>
            <person name="Meslet-Cladiere L."/>
            <person name="Moustafa A."/>
            <person name="Nehr Z."/>
            <person name="Nyvall Collen P."/>
            <person name="Panaud O."/>
            <person name="Partensky F."/>
            <person name="Poulain J."/>
            <person name="Rensing S.A."/>
            <person name="Rousvoal S."/>
            <person name="Samson G."/>
            <person name="Symeonidi A."/>
            <person name="Weissenbach J."/>
            <person name="Zambounis A."/>
            <person name="Wincker P."/>
            <person name="Boyen C."/>
        </authorList>
    </citation>
    <scope>NUCLEOTIDE SEQUENCE [LARGE SCALE GENOMIC DNA]</scope>
    <source>
        <strain evidence="3">cv. Stackhouse</strain>
    </source>
</reference>
<feature type="region of interest" description="Disordered" evidence="1">
    <location>
        <begin position="207"/>
        <end position="298"/>
    </location>
</feature>
<dbReference type="RefSeq" id="XP_005711998.1">
    <property type="nucleotide sequence ID" value="XM_005711941.1"/>
</dbReference>
<dbReference type="PhylomeDB" id="R7Q353"/>
<evidence type="ECO:0008006" key="4">
    <source>
        <dbReference type="Google" id="ProtNLM"/>
    </source>
</evidence>
<gene>
    <name evidence="2" type="ORF">CHC_T00008066001</name>
</gene>
<evidence type="ECO:0000256" key="1">
    <source>
        <dbReference type="SAM" id="MobiDB-lite"/>
    </source>
</evidence>
<organism evidence="2 3">
    <name type="scientific">Chondrus crispus</name>
    <name type="common">Carrageen Irish moss</name>
    <name type="synonym">Polymorpha crispa</name>
    <dbReference type="NCBI Taxonomy" id="2769"/>
    <lineage>
        <taxon>Eukaryota</taxon>
        <taxon>Rhodophyta</taxon>
        <taxon>Florideophyceae</taxon>
        <taxon>Rhodymeniophycidae</taxon>
        <taxon>Gigartinales</taxon>
        <taxon>Gigartinaceae</taxon>
        <taxon>Chondrus</taxon>
    </lineage>
</organism>
<evidence type="ECO:0000313" key="2">
    <source>
        <dbReference type="EMBL" id="CDF32333.1"/>
    </source>
</evidence>
<dbReference type="Gramene" id="CDF32333">
    <property type="protein sequence ID" value="CDF32333"/>
    <property type="gene ID" value="CHC_T00008066001"/>
</dbReference>
<dbReference type="KEGG" id="ccp:CHC_T00008066001"/>
<proteinExistence type="predicted"/>
<dbReference type="Proteomes" id="UP000012073">
    <property type="component" value="Unassembled WGS sequence"/>
</dbReference>
<protein>
    <recommendedName>
        <fullName evidence="4">BTB domain-containing protein</fullName>
    </recommendedName>
</protein>
<feature type="compositionally biased region" description="Polar residues" evidence="1">
    <location>
        <begin position="248"/>
        <end position="267"/>
    </location>
</feature>